<sequence length="61" mass="7436">MFCVDLLLFSLFLHHCYKYTQTTIIKLKHDLIFHLLIKYFNVIIINFRIFLTALIIVLIFF</sequence>
<keyword evidence="1" id="KW-0812">Transmembrane</keyword>
<protein>
    <submittedName>
        <fullName evidence="3">Candidate secreted effector</fullName>
    </submittedName>
</protein>
<evidence type="ECO:0000313" key="2">
    <source>
        <dbReference type="Proteomes" id="UP000887563"/>
    </source>
</evidence>
<proteinExistence type="predicted"/>
<dbReference type="AlphaFoldDB" id="A0A914KN74"/>
<accession>A0A914KN74</accession>
<keyword evidence="2" id="KW-1185">Reference proteome</keyword>
<keyword evidence="1" id="KW-0472">Membrane</keyword>
<feature type="transmembrane region" description="Helical" evidence="1">
    <location>
        <begin position="42"/>
        <end position="60"/>
    </location>
</feature>
<dbReference type="WBParaSite" id="Minc3s00057g02943">
    <property type="protein sequence ID" value="Minc3s00057g02943"/>
    <property type="gene ID" value="Minc3s00057g02943"/>
</dbReference>
<organism evidence="2 3">
    <name type="scientific">Meloidogyne incognita</name>
    <name type="common">Southern root-knot nematode worm</name>
    <name type="synonym">Oxyuris incognita</name>
    <dbReference type="NCBI Taxonomy" id="6306"/>
    <lineage>
        <taxon>Eukaryota</taxon>
        <taxon>Metazoa</taxon>
        <taxon>Ecdysozoa</taxon>
        <taxon>Nematoda</taxon>
        <taxon>Chromadorea</taxon>
        <taxon>Rhabditida</taxon>
        <taxon>Tylenchina</taxon>
        <taxon>Tylenchomorpha</taxon>
        <taxon>Tylenchoidea</taxon>
        <taxon>Meloidogynidae</taxon>
        <taxon>Meloidogyninae</taxon>
        <taxon>Meloidogyne</taxon>
        <taxon>Meloidogyne incognita group</taxon>
    </lineage>
</organism>
<dbReference type="Proteomes" id="UP000887563">
    <property type="component" value="Unplaced"/>
</dbReference>
<name>A0A914KN74_MELIC</name>
<keyword evidence="1" id="KW-1133">Transmembrane helix</keyword>
<evidence type="ECO:0000256" key="1">
    <source>
        <dbReference type="SAM" id="Phobius"/>
    </source>
</evidence>
<reference evidence="3" key="1">
    <citation type="submission" date="2022-11" db="UniProtKB">
        <authorList>
            <consortium name="WormBaseParasite"/>
        </authorList>
    </citation>
    <scope>IDENTIFICATION</scope>
</reference>
<evidence type="ECO:0000313" key="3">
    <source>
        <dbReference type="WBParaSite" id="Minc3s00057g02943"/>
    </source>
</evidence>